<organism evidence="1 2">
    <name type="scientific">Athelia psychrophila</name>
    <dbReference type="NCBI Taxonomy" id="1759441"/>
    <lineage>
        <taxon>Eukaryota</taxon>
        <taxon>Fungi</taxon>
        <taxon>Dikarya</taxon>
        <taxon>Basidiomycota</taxon>
        <taxon>Agaricomycotina</taxon>
        <taxon>Agaricomycetes</taxon>
        <taxon>Agaricomycetidae</taxon>
        <taxon>Atheliales</taxon>
        <taxon>Atheliaceae</taxon>
        <taxon>Athelia</taxon>
    </lineage>
</organism>
<protein>
    <submittedName>
        <fullName evidence="1">Uncharacterized protein</fullName>
    </submittedName>
</protein>
<dbReference type="Proteomes" id="UP000076532">
    <property type="component" value="Unassembled WGS sequence"/>
</dbReference>
<proteinExistence type="predicted"/>
<accession>A0A166EXY3</accession>
<sequence>MAHYITLPVGLAVDIVDDMPCLRQPRPVSGRPNPWSHPLPEFLFINSQIRVKFLSDPAFPSCTDDLYPNGSWATETFLLASNNEKGFHEHRISDFSRWIPTSDMEDSRRYDPHTRSEKSLRVLVERRTKDVGGARTSWEIVPE</sequence>
<dbReference type="EMBL" id="KV417596">
    <property type="protein sequence ID" value="KZP16232.1"/>
    <property type="molecule type" value="Genomic_DNA"/>
</dbReference>
<reference evidence="1 2" key="1">
    <citation type="journal article" date="2016" name="Mol. Biol. Evol.">
        <title>Comparative Genomics of Early-Diverging Mushroom-Forming Fungi Provides Insights into the Origins of Lignocellulose Decay Capabilities.</title>
        <authorList>
            <person name="Nagy L.G."/>
            <person name="Riley R."/>
            <person name="Tritt A."/>
            <person name="Adam C."/>
            <person name="Daum C."/>
            <person name="Floudas D."/>
            <person name="Sun H."/>
            <person name="Yadav J.S."/>
            <person name="Pangilinan J."/>
            <person name="Larsson K.H."/>
            <person name="Matsuura K."/>
            <person name="Barry K."/>
            <person name="Labutti K."/>
            <person name="Kuo R."/>
            <person name="Ohm R.A."/>
            <person name="Bhattacharya S.S."/>
            <person name="Shirouzu T."/>
            <person name="Yoshinaga Y."/>
            <person name="Martin F.M."/>
            <person name="Grigoriev I.V."/>
            <person name="Hibbett D.S."/>
        </authorList>
    </citation>
    <scope>NUCLEOTIDE SEQUENCE [LARGE SCALE GENOMIC DNA]</scope>
    <source>
        <strain evidence="1 2">CBS 109695</strain>
    </source>
</reference>
<dbReference type="AlphaFoldDB" id="A0A166EXY3"/>
<keyword evidence="2" id="KW-1185">Reference proteome</keyword>
<evidence type="ECO:0000313" key="2">
    <source>
        <dbReference type="Proteomes" id="UP000076532"/>
    </source>
</evidence>
<name>A0A166EXY3_9AGAM</name>
<evidence type="ECO:0000313" key="1">
    <source>
        <dbReference type="EMBL" id="KZP16232.1"/>
    </source>
</evidence>
<gene>
    <name evidence="1" type="ORF">FIBSPDRAFT_1047698</name>
</gene>
<dbReference type="OrthoDB" id="2977067at2759"/>